<name>A0A179ENZ3_ENTTH</name>
<dbReference type="Pfam" id="PF18885">
    <property type="entry name" value="DUF5648"/>
    <property type="match status" value="1"/>
</dbReference>
<dbReference type="Gene3D" id="1.10.530.10">
    <property type="match status" value="1"/>
</dbReference>
<keyword evidence="2" id="KW-0378">Hydrolase</keyword>
<dbReference type="Proteomes" id="UP000321361">
    <property type="component" value="Unassembled WGS sequence"/>
</dbReference>
<dbReference type="OrthoDB" id="2155627at2"/>
<reference evidence="7 8" key="1">
    <citation type="submission" date="2016-04" db="EMBL/GenBank/DDBJ databases">
        <title>Draft genome of an Enterococcus thailandicus strain isolated from bovine feces.</title>
        <authorList>
            <person name="Beukers A.G."/>
            <person name="Zaheer R."/>
            <person name="Goji N."/>
            <person name="Cook S.R."/>
            <person name="Amoako K."/>
            <person name="Chaves A.V."/>
            <person name="Ward M.P."/>
            <person name="Mcallister T.A."/>
        </authorList>
    </citation>
    <scope>NUCLEOTIDE SEQUENCE [LARGE SCALE GENOMIC DNA]</scope>
    <source>
        <strain evidence="7 8">F0711D 46</strain>
    </source>
</reference>
<dbReference type="AlphaFoldDB" id="A0A179ENZ3"/>
<evidence type="ECO:0000313" key="7">
    <source>
        <dbReference type="EMBL" id="OAQ54894.1"/>
    </source>
</evidence>
<dbReference type="RefSeq" id="WP_067485245.1">
    <property type="nucleotide sequence ID" value="NZ_BJUG01000001.1"/>
</dbReference>
<reference evidence="6 9" key="2">
    <citation type="submission" date="2019-07" db="EMBL/GenBank/DDBJ databases">
        <title>Whole genome shotgun sequence of Enterococcus thailandicus NBRC 101867.</title>
        <authorList>
            <person name="Hosoyama A."/>
            <person name="Uohara A."/>
            <person name="Ohji S."/>
            <person name="Ichikawa N."/>
        </authorList>
    </citation>
    <scope>NUCLEOTIDE SEQUENCE [LARGE SCALE GENOMIC DNA]</scope>
    <source>
        <strain evidence="6 9">NBRC 101867</strain>
    </source>
</reference>
<dbReference type="Gene3D" id="4.10.80.30">
    <property type="entry name" value="DNA polymerase, domain 6"/>
    <property type="match status" value="1"/>
</dbReference>
<dbReference type="PANTHER" id="PTHR33308">
    <property type="entry name" value="PEPTIDOGLYCAN HYDROLASE FLGJ"/>
    <property type="match status" value="1"/>
</dbReference>
<evidence type="ECO:0000313" key="6">
    <source>
        <dbReference type="EMBL" id="GEK35984.1"/>
    </source>
</evidence>
<dbReference type="SMART" id="SM00047">
    <property type="entry name" value="LYZ2"/>
    <property type="match status" value="1"/>
</dbReference>
<keyword evidence="8" id="KW-1185">Reference proteome</keyword>
<proteinExistence type="inferred from homology"/>
<feature type="domain" description="Mannosyl-glycoprotein endo-beta-N-acetylglucosamidase-like" evidence="5">
    <location>
        <begin position="140"/>
        <end position="301"/>
    </location>
</feature>
<dbReference type="PANTHER" id="PTHR33308:SF9">
    <property type="entry name" value="PEPTIDOGLYCAN HYDROLASE FLGJ"/>
    <property type="match status" value="1"/>
</dbReference>
<dbReference type="InterPro" id="IPR051056">
    <property type="entry name" value="Glycosyl_Hydrolase_73"/>
</dbReference>
<dbReference type="GO" id="GO:0004040">
    <property type="term" value="F:amidase activity"/>
    <property type="evidence" value="ECO:0007669"/>
    <property type="project" value="InterPro"/>
</dbReference>
<keyword evidence="4" id="KW-0732">Signal</keyword>
<sequence>MKKTNFLLSVMVLGGIVSTAAPVSFADEVGTGNEAIAQSTVSTYENQIAGTETQESALETQNSSTISTTEATAVESSEITEATGSAVEETAPESEEQSTEATEATKATETVENQLDDGEVLVHTTQTDLSQFEVSIASRFARSSSNTQQQFIDSVAPSARTLASQNDLYASVMIAQAIVESGWGKSQLASAPNYNLFGIKGSYNGQSVTFPTAEFVNGQWITVNAAFRKYPSYKQSLEDNVHILKTTSFQSGVYYYSGAWKSNTKSYKDATAWLTGRYATAPNYATTLNSVIETYNLTQYDSQPQVPTSPMYRLYNPNTGEHLYSLNEGEKNSLPKIGWKYEGVAWLAPNSGTKVYRMYNPNSGDHHYTAAQSEINFLKKLGWRYEGLSFYSGGSKAILRLFNPNEQTGTHHYTMSTKERDYLVKLGWRYEGIGFYGN</sequence>
<dbReference type="Pfam" id="PF01832">
    <property type="entry name" value="Glucosaminidase"/>
    <property type="match status" value="1"/>
</dbReference>
<feature type="signal peptide" evidence="4">
    <location>
        <begin position="1"/>
        <end position="26"/>
    </location>
</feature>
<organism evidence="7 8">
    <name type="scientific">Enterococcus thailandicus</name>
    <dbReference type="NCBI Taxonomy" id="417368"/>
    <lineage>
        <taxon>Bacteria</taxon>
        <taxon>Bacillati</taxon>
        <taxon>Bacillota</taxon>
        <taxon>Bacilli</taxon>
        <taxon>Lactobacillales</taxon>
        <taxon>Enterococcaceae</taxon>
        <taxon>Enterococcus</taxon>
    </lineage>
</organism>
<evidence type="ECO:0000256" key="2">
    <source>
        <dbReference type="ARBA" id="ARBA00022801"/>
    </source>
</evidence>
<protein>
    <submittedName>
        <fullName evidence="7">Mannosyl-glycoprotein endo-beta-N-acetylglucosamidase</fullName>
    </submittedName>
    <submittedName>
        <fullName evidence="6">Mannosyl-glycoprotein endo-beta-N-acetylglucosaminidase</fullName>
    </submittedName>
</protein>
<dbReference type="Proteomes" id="UP000078516">
    <property type="component" value="Unassembled WGS sequence"/>
</dbReference>
<dbReference type="EMBL" id="BJUG01000001">
    <property type="protein sequence ID" value="GEK35984.1"/>
    <property type="molecule type" value="Genomic_DNA"/>
</dbReference>
<feature type="chain" id="PRO_5033256340" evidence="4">
    <location>
        <begin position="27"/>
        <end position="438"/>
    </location>
</feature>
<dbReference type="InterPro" id="IPR002901">
    <property type="entry name" value="MGlyc_endo_b_GlcNAc-like_dom"/>
</dbReference>
<gene>
    <name evidence="7" type="ORF">A6E74_11005</name>
    <name evidence="6" type="ORF">ETH01_02710</name>
</gene>
<dbReference type="InterPro" id="IPR043708">
    <property type="entry name" value="DUF5648"/>
</dbReference>
<evidence type="ECO:0000256" key="4">
    <source>
        <dbReference type="SAM" id="SignalP"/>
    </source>
</evidence>
<dbReference type="EMBL" id="LWMN01000017">
    <property type="protein sequence ID" value="OAQ54894.1"/>
    <property type="molecule type" value="Genomic_DNA"/>
</dbReference>
<comment type="caution">
    <text evidence="7">The sequence shown here is derived from an EMBL/GenBank/DDBJ whole genome shotgun (WGS) entry which is preliminary data.</text>
</comment>
<feature type="compositionally biased region" description="Low complexity" evidence="3">
    <location>
        <begin position="99"/>
        <end position="110"/>
    </location>
</feature>
<comment type="similarity">
    <text evidence="1">Belongs to the glycosyl hydrolase 73 family.</text>
</comment>
<accession>A0A179ENZ3</accession>
<feature type="region of interest" description="Disordered" evidence="3">
    <location>
        <begin position="54"/>
        <end position="110"/>
    </location>
</feature>
<feature type="compositionally biased region" description="Polar residues" evidence="3">
    <location>
        <begin position="54"/>
        <end position="83"/>
    </location>
</feature>
<evidence type="ECO:0000256" key="1">
    <source>
        <dbReference type="ARBA" id="ARBA00010266"/>
    </source>
</evidence>
<evidence type="ECO:0000313" key="9">
    <source>
        <dbReference type="Proteomes" id="UP000321361"/>
    </source>
</evidence>
<evidence type="ECO:0000313" key="8">
    <source>
        <dbReference type="Proteomes" id="UP000078516"/>
    </source>
</evidence>
<evidence type="ECO:0000256" key="3">
    <source>
        <dbReference type="SAM" id="MobiDB-lite"/>
    </source>
</evidence>
<evidence type="ECO:0000259" key="5">
    <source>
        <dbReference type="SMART" id="SM00047"/>
    </source>
</evidence>